<protein>
    <submittedName>
        <fullName evidence="2">Uncharacterized protein</fullName>
    </submittedName>
</protein>
<accession>A0ABY7D4Z5</accession>
<sequence>MNPTDNPIKKTHQNGIKAEDCYDALGRLLQDEKNGKSLIQMHSVQKRQVCGTCRLKFERIATAENFSTSLEVIMFGTSKQRNGGMNALLNTCGQKGGQIIMPAGHGLKSTLRIDVAKSQVATDCKATGGSSSTPSTSSSSTTQSNSPNNSNLNSNNNNPGYKKNKRSLA</sequence>
<reference evidence="2" key="1">
    <citation type="submission" date="2022-10" db="EMBL/GenBank/DDBJ databases">
        <title>Puccinia triticina Genome sequencing and assembly.</title>
        <authorList>
            <person name="Li C."/>
        </authorList>
    </citation>
    <scope>NUCLEOTIDE SEQUENCE</scope>
    <source>
        <strain evidence="2">Pt15</strain>
    </source>
</reference>
<organism evidence="2 3">
    <name type="scientific">Puccinia triticina</name>
    <dbReference type="NCBI Taxonomy" id="208348"/>
    <lineage>
        <taxon>Eukaryota</taxon>
        <taxon>Fungi</taxon>
        <taxon>Dikarya</taxon>
        <taxon>Basidiomycota</taxon>
        <taxon>Pucciniomycotina</taxon>
        <taxon>Pucciniomycetes</taxon>
        <taxon>Pucciniales</taxon>
        <taxon>Pucciniaceae</taxon>
        <taxon>Puccinia</taxon>
    </lineage>
</organism>
<proteinExistence type="predicted"/>
<dbReference type="Proteomes" id="UP001164743">
    <property type="component" value="Chromosome 16A"/>
</dbReference>
<evidence type="ECO:0000256" key="1">
    <source>
        <dbReference type="SAM" id="MobiDB-lite"/>
    </source>
</evidence>
<evidence type="ECO:0000313" key="2">
    <source>
        <dbReference type="EMBL" id="WAQ92305.1"/>
    </source>
</evidence>
<name>A0ABY7D4Z5_9BASI</name>
<dbReference type="GeneID" id="77804775"/>
<feature type="compositionally biased region" description="Low complexity" evidence="1">
    <location>
        <begin position="130"/>
        <end position="159"/>
    </location>
</feature>
<keyword evidence="3" id="KW-1185">Reference proteome</keyword>
<dbReference type="EMBL" id="CP110436">
    <property type="protein sequence ID" value="WAQ92305.1"/>
    <property type="molecule type" value="Genomic_DNA"/>
</dbReference>
<gene>
    <name evidence="2" type="ORF">PtA15_16A211</name>
</gene>
<dbReference type="RefSeq" id="XP_053027860.1">
    <property type="nucleotide sequence ID" value="XM_053163880.1"/>
</dbReference>
<feature type="region of interest" description="Disordered" evidence="1">
    <location>
        <begin position="124"/>
        <end position="169"/>
    </location>
</feature>
<evidence type="ECO:0000313" key="3">
    <source>
        <dbReference type="Proteomes" id="UP001164743"/>
    </source>
</evidence>